<dbReference type="InterPro" id="IPR006160">
    <property type="entry name" value="SCFA_transpt_AtoE"/>
</dbReference>
<dbReference type="GO" id="GO:0005886">
    <property type="term" value="C:plasma membrane"/>
    <property type="evidence" value="ECO:0007669"/>
    <property type="project" value="TreeGrafter"/>
</dbReference>
<accession>A0A3L8CVP3</accession>
<dbReference type="Proteomes" id="UP000282672">
    <property type="component" value="Unassembled WGS sequence"/>
</dbReference>
<dbReference type="AlphaFoldDB" id="A0A3L8CVP3"/>
<dbReference type="PANTHER" id="PTHR41983">
    <property type="entry name" value="SHORT-CHAIN FATTY ACID TRANSPORTER-RELATED"/>
    <property type="match status" value="1"/>
</dbReference>
<gene>
    <name evidence="2" type="ORF">CS076_08385</name>
</gene>
<name>A0A3L8CVP3_9PSED</name>
<feature type="non-terminal residue" evidence="2">
    <location>
        <position position="107"/>
    </location>
</feature>
<evidence type="ECO:0000313" key="3">
    <source>
        <dbReference type="Proteomes" id="UP000282672"/>
    </source>
</evidence>
<feature type="transmembrane region" description="Helical" evidence="1">
    <location>
        <begin position="56"/>
        <end position="75"/>
    </location>
</feature>
<dbReference type="Pfam" id="PF02667">
    <property type="entry name" value="SCFA_trans"/>
    <property type="match status" value="1"/>
</dbReference>
<evidence type="ECO:0000313" key="2">
    <source>
        <dbReference type="EMBL" id="RLU12103.1"/>
    </source>
</evidence>
<keyword evidence="1" id="KW-1133">Transmembrane helix</keyword>
<dbReference type="EMBL" id="PEGA01000006">
    <property type="protein sequence ID" value="RLU12103.1"/>
    <property type="molecule type" value="Genomic_DNA"/>
</dbReference>
<proteinExistence type="predicted"/>
<sequence>MFYCWHLTRRALAARNITIIIRIRGSPVAADIDDSRYARFALRCSSFAERWFPDSWVFAALAVIIVAVATMAMGAKPTDAAMAFGDGFWSLIPFTMQMAFVVIGGFV</sequence>
<feature type="transmembrane region" description="Helical" evidence="1">
    <location>
        <begin position="87"/>
        <end position="106"/>
    </location>
</feature>
<evidence type="ECO:0008006" key="4">
    <source>
        <dbReference type="Google" id="ProtNLM"/>
    </source>
</evidence>
<protein>
    <recommendedName>
        <fullName evidence="4">Short-chain fatty acid transporter</fullName>
    </recommendedName>
</protein>
<keyword evidence="1" id="KW-0472">Membrane</keyword>
<comment type="caution">
    <text evidence="2">The sequence shown here is derived from an EMBL/GenBank/DDBJ whole genome shotgun (WGS) entry which is preliminary data.</text>
</comment>
<evidence type="ECO:0000256" key="1">
    <source>
        <dbReference type="SAM" id="Phobius"/>
    </source>
</evidence>
<organism evidence="2 3">
    <name type="scientific">Pseudomonas prosekii</name>
    <dbReference type="NCBI Taxonomy" id="1148509"/>
    <lineage>
        <taxon>Bacteria</taxon>
        <taxon>Pseudomonadati</taxon>
        <taxon>Pseudomonadota</taxon>
        <taxon>Gammaproteobacteria</taxon>
        <taxon>Pseudomonadales</taxon>
        <taxon>Pseudomonadaceae</taxon>
        <taxon>Pseudomonas</taxon>
    </lineage>
</organism>
<keyword evidence="1" id="KW-0812">Transmembrane</keyword>
<dbReference type="PANTHER" id="PTHR41983:SF2">
    <property type="entry name" value="SHORT-CHAIN FATTY ACID TRANSPORTER-RELATED"/>
    <property type="match status" value="1"/>
</dbReference>
<reference evidence="2 3" key="1">
    <citation type="journal article" date="2018" name="Front. Microbiol.">
        <title>Discovery of Phloeophagus Beetles as a Source of Pseudomonas Strains That Produce Potentially New Bioactive Substances and Description of Pseudomonas bohemica sp. nov.</title>
        <authorList>
            <person name="Saati-Santamaria Z."/>
            <person name="Lopez-Mondejar R."/>
            <person name="Jimenez-Gomez A."/>
            <person name="Diez-Mendez A."/>
            <person name="Vetrovsky T."/>
            <person name="Igual J.M."/>
            <person name="Velazquez E."/>
            <person name="Kolarik M."/>
            <person name="Rivas R."/>
            <person name="Garcia-Fraile P."/>
        </authorList>
    </citation>
    <scope>NUCLEOTIDE SEQUENCE [LARGE SCALE GENOMIC DNA]</scope>
    <source>
        <strain evidence="2 3">A2-NA12</strain>
    </source>
</reference>